<dbReference type="InterPro" id="IPR002401">
    <property type="entry name" value="Cyt_P450_E_grp-I"/>
</dbReference>
<sequence>MYQFDDMADGNFIKLVPWLLCFGVVWVAWKTLRFALSTQRSPFLPPGPPVVPFLGNLHQVPSKKAFLKFQEWGRKHGAIVSVKMGPTDMVILNKAKDVRELFDKRGAIYSSRPANHIGTEVITRDDVHLLLMPYGQAWREQRRIYQAILSITAVGSLRPLQAAEAVLTLHQLSQSPEQYYDHVRRYSTAVILSSVFGVRGPKFHHRNITRLYKVQDQFTAILDTAATPPVDVFSILKSLPNFLSPWRRWAYRIRTEQRQLYFELLQDVKDRRKRGIKRNCFMDQLLDESFRQKYSLDDEHIAYIGGVLMEGGSDTTSSTLLSFLLAMVKYPHVLQKAQNHIDALCGTQRSPNFEDLARLPYIKCCVSEVLRWRPVAAGGIPHTLIQSTVMAPFECLKQRERWEAIHHDPECYDDPDRFIPERFEQNELGLKPGLNETDGIRKTYGFGAGRRICPGSHLAENSLQINIAKVIWAFDIRAGKDTRTGLHLNVEDVDDDIRTRWTDGFLTAPKPFPVILSLRSNDHGAVIHRELQEAQDIFETYED</sequence>
<evidence type="ECO:0000313" key="10">
    <source>
        <dbReference type="EMBL" id="KAJ5413630.1"/>
    </source>
</evidence>
<dbReference type="PANTHER" id="PTHR46300">
    <property type="entry name" value="P450, PUTATIVE (EUROFUNG)-RELATED-RELATED"/>
    <property type="match status" value="1"/>
</dbReference>
<dbReference type="PRINTS" id="PR00463">
    <property type="entry name" value="EP450I"/>
</dbReference>
<dbReference type="Pfam" id="PF00067">
    <property type="entry name" value="p450"/>
    <property type="match status" value="1"/>
</dbReference>
<dbReference type="GO" id="GO:0004497">
    <property type="term" value="F:monooxygenase activity"/>
    <property type="evidence" value="ECO:0007669"/>
    <property type="project" value="UniProtKB-KW"/>
</dbReference>
<dbReference type="InterPro" id="IPR036396">
    <property type="entry name" value="Cyt_P450_sf"/>
</dbReference>
<accession>A0A9X0BE06</accession>
<evidence type="ECO:0000256" key="8">
    <source>
        <dbReference type="RuleBase" id="RU000461"/>
    </source>
</evidence>
<dbReference type="RefSeq" id="XP_056493486.1">
    <property type="nucleotide sequence ID" value="XM_056624904.1"/>
</dbReference>
<feature type="binding site" description="axial binding residue" evidence="7">
    <location>
        <position position="453"/>
    </location>
    <ligand>
        <name>heme</name>
        <dbReference type="ChEBI" id="CHEBI:30413"/>
    </ligand>
    <ligandPart>
        <name>Fe</name>
        <dbReference type="ChEBI" id="CHEBI:18248"/>
    </ligandPart>
</feature>
<comment type="similarity">
    <text evidence="2 8">Belongs to the cytochrome P450 family.</text>
</comment>
<dbReference type="GO" id="GO:0020037">
    <property type="term" value="F:heme binding"/>
    <property type="evidence" value="ECO:0007669"/>
    <property type="project" value="InterPro"/>
</dbReference>
<dbReference type="SUPFAM" id="SSF48264">
    <property type="entry name" value="Cytochrome P450"/>
    <property type="match status" value="1"/>
</dbReference>
<dbReference type="PROSITE" id="PS00086">
    <property type="entry name" value="CYTOCHROME_P450"/>
    <property type="match status" value="1"/>
</dbReference>
<gene>
    <name evidence="10" type="ORF">N7509_000257</name>
</gene>
<keyword evidence="7 8" id="KW-0349">Heme</keyword>
<evidence type="ECO:0000256" key="1">
    <source>
        <dbReference type="ARBA" id="ARBA00001971"/>
    </source>
</evidence>
<name>A0A9X0BE06_9EURO</name>
<keyword evidence="9" id="KW-1133">Transmembrane helix</keyword>
<evidence type="ECO:0000256" key="4">
    <source>
        <dbReference type="ARBA" id="ARBA00023002"/>
    </source>
</evidence>
<evidence type="ECO:0000256" key="7">
    <source>
        <dbReference type="PIRSR" id="PIRSR602401-1"/>
    </source>
</evidence>
<dbReference type="InterPro" id="IPR001128">
    <property type="entry name" value="Cyt_P450"/>
</dbReference>
<proteinExistence type="inferred from homology"/>
<dbReference type="AlphaFoldDB" id="A0A9X0BE06"/>
<keyword evidence="9" id="KW-0812">Transmembrane</keyword>
<dbReference type="PANTHER" id="PTHR46300:SF2">
    <property type="entry name" value="CYTOCHROME P450 MONOOXYGENASE ALNH-RELATED"/>
    <property type="match status" value="1"/>
</dbReference>
<organism evidence="10 11">
    <name type="scientific">Penicillium cosmopolitanum</name>
    <dbReference type="NCBI Taxonomy" id="1131564"/>
    <lineage>
        <taxon>Eukaryota</taxon>
        <taxon>Fungi</taxon>
        <taxon>Dikarya</taxon>
        <taxon>Ascomycota</taxon>
        <taxon>Pezizomycotina</taxon>
        <taxon>Eurotiomycetes</taxon>
        <taxon>Eurotiomycetidae</taxon>
        <taxon>Eurotiales</taxon>
        <taxon>Aspergillaceae</taxon>
        <taxon>Penicillium</taxon>
    </lineage>
</organism>
<dbReference type="InterPro" id="IPR050364">
    <property type="entry name" value="Cytochrome_P450_fung"/>
</dbReference>
<dbReference type="GO" id="GO:0043386">
    <property type="term" value="P:mycotoxin biosynthetic process"/>
    <property type="evidence" value="ECO:0007669"/>
    <property type="project" value="UniProtKB-ARBA"/>
</dbReference>
<evidence type="ECO:0000256" key="9">
    <source>
        <dbReference type="SAM" id="Phobius"/>
    </source>
</evidence>
<keyword evidence="6 8" id="KW-0503">Monooxygenase</keyword>
<dbReference type="GeneID" id="81363884"/>
<keyword evidence="5 7" id="KW-0408">Iron</keyword>
<evidence type="ECO:0008006" key="12">
    <source>
        <dbReference type="Google" id="ProtNLM"/>
    </source>
</evidence>
<dbReference type="Gene3D" id="1.10.630.10">
    <property type="entry name" value="Cytochrome P450"/>
    <property type="match status" value="1"/>
</dbReference>
<dbReference type="PRINTS" id="PR00385">
    <property type="entry name" value="P450"/>
</dbReference>
<dbReference type="GO" id="GO:0005506">
    <property type="term" value="F:iron ion binding"/>
    <property type="evidence" value="ECO:0007669"/>
    <property type="project" value="InterPro"/>
</dbReference>
<evidence type="ECO:0000256" key="6">
    <source>
        <dbReference type="ARBA" id="ARBA00023033"/>
    </source>
</evidence>
<keyword evidence="11" id="KW-1185">Reference proteome</keyword>
<reference evidence="10" key="1">
    <citation type="submission" date="2022-12" db="EMBL/GenBank/DDBJ databases">
        <authorList>
            <person name="Petersen C."/>
        </authorList>
    </citation>
    <scope>NUCLEOTIDE SEQUENCE</scope>
    <source>
        <strain evidence="10">IBT 29677</strain>
    </source>
</reference>
<dbReference type="CDD" id="cd11065">
    <property type="entry name" value="CYP64-like"/>
    <property type="match status" value="1"/>
</dbReference>
<protein>
    <recommendedName>
        <fullName evidence="12">Cytochrome P450</fullName>
    </recommendedName>
</protein>
<evidence type="ECO:0000256" key="5">
    <source>
        <dbReference type="ARBA" id="ARBA00023004"/>
    </source>
</evidence>
<dbReference type="InterPro" id="IPR017972">
    <property type="entry name" value="Cyt_P450_CS"/>
</dbReference>
<keyword evidence="3 7" id="KW-0479">Metal-binding</keyword>
<comment type="caution">
    <text evidence="10">The sequence shown here is derived from an EMBL/GenBank/DDBJ whole genome shotgun (WGS) entry which is preliminary data.</text>
</comment>
<reference evidence="10" key="2">
    <citation type="journal article" date="2023" name="IMA Fungus">
        <title>Comparative genomic study of the Penicillium genus elucidates a diverse pangenome and 15 lateral gene transfer events.</title>
        <authorList>
            <person name="Petersen C."/>
            <person name="Sorensen T."/>
            <person name="Nielsen M.R."/>
            <person name="Sondergaard T.E."/>
            <person name="Sorensen J.L."/>
            <person name="Fitzpatrick D.A."/>
            <person name="Frisvad J.C."/>
            <person name="Nielsen K.L."/>
        </authorList>
    </citation>
    <scope>NUCLEOTIDE SEQUENCE</scope>
    <source>
        <strain evidence="10">IBT 29677</strain>
    </source>
</reference>
<dbReference type="OrthoDB" id="1103324at2759"/>
<comment type="cofactor">
    <cofactor evidence="1 7">
        <name>heme</name>
        <dbReference type="ChEBI" id="CHEBI:30413"/>
    </cofactor>
</comment>
<evidence type="ECO:0000256" key="2">
    <source>
        <dbReference type="ARBA" id="ARBA00010617"/>
    </source>
</evidence>
<dbReference type="GO" id="GO:0016705">
    <property type="term" value="F:oxidoreductase activity, acting on paired donors, with incorporation or reduction of molecular oxygen"/>
    <property type="evidence" value="ECO:0007669"/>
    <property type="project" value="InterPro"/>
</dbReference>
<evidence type="ECO:0000313" key="11">
    <source>
        <dbReference type="Proteomes" id="UP001147747"/>
    </source>
</evidence>
<dbReference type="Proteomes" id="UP001147747">
    <property type="component" value="Unassembled WGS sequence"/>
</dbReference>
<dbReference type="EMBL" id="JAPZBU010000003">
    <property type="protein sequence ID" value="KAJ5413630.1"/>
    <property type="molecule type" value="Genomic_DNA"/>
</dbReference>
<keyword evidence="9" id="KW-0472">Membrane</keyword>
<evidence type="ECO:0000256" key="3">
    <source>
        <dbReference type="ARBA" id="ARBA00022723"/>
    </source>
</evidence>
<feature type="transmembrane region" description="Helical" evidence="9">
    <location>
        <begin position="12"/>
        <end position="29"/>
    </location>
</feature>
<keyword evidence="4 8" id="KW-0560">Oxidoreductase</keyword>